<organism evidence="2 3">
    <name type="scientific">Chelonia mydas</name>
    <name type="common">Green sea-turtle</name>
    <name type="synonym">Chelonia agassizi</name>
    <dbReference type="NCBI Taxonomy" id="8469"/>
    <lineage>
        <taxon>Eukaryota</taxon>
        <taxon>Metazoa</taxon>
        <taxon>Chordata</taxon>
        <taxon>Craniata</taxon>
        <taxon>Vertebrata</taxon>
        <taxon>Euteleostomi</taxon>
        <taxon>Archelosauria</taxon>
        <taxon>Testudinata</taxon>
        <taxon>Testudines</taxon>
        <taxon>Cryptodira</taxon>
        <taxon>Durocryptodira</taxon>
        <taxon>Americhelydia</taxon>
        <taxon>Chelonioidea</taxon>
        <taxon>Cheloniidae</taxon>
        <taxon>Chelonia</taxon>
    </lineage>
</organism>
<name>M7BRP6_CHEMY</name>
<feature type="domain" description="Myb/SANT-like DNA-binding" evidence="1">
    <location>
        <begin position="40"/>
        <end position="128"/>
    </location>
</feature>
<keyword evidence="3" id="KW-1185">Reference proteome</keyword>
<protein>
    <recommendedName>
        <fullName evidence="1">Myb/SANT-like DNA-binding domain-containing protein</fullName>
    </recommendedName>
</protein>
<dbReference type="FunFam" id="1.10.10.60:FF:000032">
    <property type="entry name" value="Zinc finger and SCAN domain-containing 20"/>
    <property type="match status" value="1"/>
</dbReference>
<evidence type="ECO:0000313" key="3">
    <source>
        <dbReference type="Proteomes" id="UP000031443"/>
    </source>
</evidence>
<dbReference type="InterPro" id="IPR044822">
    <property type="entry name" value="Myb_DNA-bind_4"/>
</dbReference>
<dbReference type="Proteomes" id="UP000031443">
    <property type="component" value="Unassembled WGS sequence"/>
</dbReference>
<evidence type="ECO:0000259" key="1">
    <source>
        <dbReference type="Pfam" id="PF13837"/>
    </source>
</evidence>
<dbReference type="PANTHER" id="PTHR47595">
    <property type="entry name" value="HEAT SHOCK 70 KDA PROTEIN 14"/>
    <property type="match status" value="1"/>
</dbReference>
<dbReference type="EMBL" id="KB515363">
    <property type="protein sequence ID" value="EMP39884.1"/>
    <property type="molecule type" value="Genomic_DNA"/>
</dbReference>
<dbReference type="Gene3D" id="1.10.10.60">
    <property type="entry name" value="Homeodomain-like"/>
    <property type="match status" value="1"/>
</dbReference>
<dbReference type="PANTHER" id="PTHR47595:SF1">
    <property type="entry name" value="MYB_SANT-LIKE DNA-BINDING DOMAIN-CONTAINING PROTEIN"/>
    <property type="match status" value="1"/>
</dbReference>
<proteinExistence type="predicted"/>
<gene>
    <name evidence="2" type="ORF">UY3_02903</name>
</gene>
<evidence type="ECO:0000313" key="2">
    <source>
        <dbReference type="EMBL" id="EMP39884.1"/>
    </source>
</evidence>
<reference evidence="3" key="1">
    <citation type="journal article" date="2013" name="Nat. Genet.">
        <title>The draft genomes of soft-shell turtle and green sea turtle yield insights into the development and evolution of the turtle-specific body plan.</title>
        <authorList>
            <person name="Wang Z."/>
            <person name="Pascual-Anaya J."/>
            <person name="Zadissa A."/>
            <person name="Li W."/>
            <person name="Niimura Y."/>
            <person name="Huang Z."/>
            <person name="Li C."/>
            <person name="White S."/>
            <person name="Xiong Z."/>
            <person name="Fang D."/>
            <person name="Wang B."/>
            <person name="Ming Y."/>
            <person name="Chen Y."/>
            <person name="Zheng Y."/>
            <person name="Kuraku S."/>
            <person name="Pignatelli M."/>
            <person name="Herrero J."/>
            <person name="Beal K."/>
            <person name="Nozawa M."/>
            <person name="Li Q."/>
            <person name="Wang J."/>
            <person name="Zhang H."/>
            <person name="Yu L."/>
            <person name="Shigenobu S."/>
            <person name="Wang J."/>
            <person name="Liu J."/>
            <person name="Flicek P."/>
            <person name="Searle S."/>
            <person name="Wang J."/>
            <person name="Kuratani S."/>
            <person name="Yin Y."/>
            <person name="Aken B."/>
            <person name="Zhang G."/>
            <person name="Irie N."/>
        </authorList>
    </citation>
    <scope>NUCLEOTIDE SEQUENCE [LARGE SCALE GENOMIC DNA]</scope>
</reference>
<dbReference type="AlphaFoldDB" id="M7BRP6"/>
<accession>M7BRP6</accession>
<sequence length="371" mass="40375">MAGELAACVLVPQQLLVGKSLASSLKQVTIQSQNCKRAPAWSKRETLDLIAVWGEESVQAELRTSRRNADIYAKITQGMVERGYTSDTQQCRVKVKELRQAYHKTKEANGRSRSEPQICRVYDQLCAILGGNPTSNPPLSVDTSKVGVSCNMEKDFVDKEEEEEENAQQASGESILPSSQDFFITLEPITSQGELFLDPECREGTSGAIPECSNVTALDSTFNSDELARYTGKALGTFEFHFLFGQHGELSSTGGDYTPPLSVDTCKGGVSFNTEEDFVDEEEEEEEEENVQQASGESVLPSSQDLFITLEPITCQGGIPNPEGGEGTSDVEFAKPICNSLIGERQSPQTTVKSGQKAISVIENNTSNSIT</sequence>
<dbReference type="Pfam" id="PF13837">
    <property type="entry name" value="Myb_DNA-bind_4"/>
    <property type="match status" value="1"/>
</dbReference>